<dbReference type="InterPro" id="IPR013830">
    <property type="entry name" value="SGNH_hydro"/>
</dbReference>
<dbReference type="Pfam" id="PF13472">
    <property type="entry name" value="Lipase_GDSL_2"/>
    <property type="match status" value="1"/>
</dbReference>
<evidence type="ECO:0000313" key="2">
    <source>
        <dbReference type="EMBL" id="KKL97205.1"/>
    </source>
</evidence>
<organism evidence="2">
    <name type="scientific">marine sediment metagenome</name>
    <dbReference type="NCBI Taxonomy" id="412755"/>
    <lineage>
        <taxon>unclassified sequences</taxon>
        <taxon>metagenomes</taxon>
        <taxon>ecological metagenomes</taxon>
    </lineage>
</organism>
<protein>
    <recommendedName>
        <fullName evidence="1">SGNH hydrolase-type esterase domain-containing protein</fullName>
    </recommendedName>
</protein>
<accession>A0A0F9ITT3</accession>
<sequence>MNVRGKRILIFGDSLARGAGTYNDSRITSQDVNRAAPSFGSLFASHLLARGASYVWLNSRVGRSATSVFSTESGASLLSQLGAHKPDIVFVVLGTNDIGLSAATDKSYMMAIATAFRQTGAEV</sequence>
<name>A0A0F9ITT3_9ZZZZ</name>
<reference evidence="2" key="1">
    <citation type="journal article" date="2015" name="Nature">
        <title>Complex archaea that bridge the gap between prokaryotes and eukaryotes.</title>
        <authorList>
            <person name="Spang A."/>
            <person name="Saw J.H."/>
            <person name="Jorgensen S.L."/>
            <person name="Zaremba-Niedzwiedzka K."/>
            <person name="Martijn J."/>
            <person name="Lind A.E."/>
            <person name="van Eijk R."/>
            <person name="Schleper C."/>
            <person name="Guy L."/>
            <person name="Ettema T.J."/>
        </authorList>
    </citation>
    <scope>NUCLEOTIDE SEQUENCE</scope>
</reference>
<dbReference type="EMBL" id="LAZR01018224">
    <property type="protein sequence ID" value="KKL97205.1"/>
    <property type="molecule type" value="Genomic_DNA"/>
</dbReference>
<gene>
    <name evidence="2" type="ORF">LCGC14_1836840</name>
</gene>
<dbReference type="AlphaFoldDB" id="A0A0F9ITT3"/>
<dbReference type="SUPFAM" id="SSF52266">
    <property type="entry name" value="SGNH hydrolase"/>
    <property type="match status" value="1"/>
</dbReference>
<feature type="domain" description="SGNH hydrolase-type esterase" evidence="1">
    <location>
        <begin position="10"/>
        <end position="119"/>
    </location>
</feature>
<evidence type="ECO:0000259" key="1">
    <source>
        <dbReference type="Pfam" id="PF13472"/>
    </source>
</evidence>
<feature type="non-terminal residue" evidence="2">
    <location>
        <position position="123"/>
    </location>
</feature>
<dbReference type="Gene3D" id="3.40.50.1110">
    <property type="entry name" value="SGNH hydrolase"/>
    <property type="match status" value="1"/>
</dbReference>
<dbReference type="InterPro" id="IPR036514">
    <property type="entry name" value="SGNH_hydro_sf"/>
</dbReference>
<comment type="caution">
    <text evidence="2">The sequence shown here is derived from an EMBL/GenBank/DDBJ whole genome shotgun (WGS) entry which is preliminary data.</text>
</comment>
<proteinExistence type="predicted"/>